<dbReference type="STRING" id="395961.Cyan7425_4584"/>
<dbReference type="AlphaFoldDB" id="B8HKP8"/>
<evidence type="ECO:0000313" key="1">
    <source>
        <dbReference type="EMBL" id="ACL46892.1"/>
    </source>
</evidence>
<reference evidence="1" key="1">
    <citation type="submission" date="2009-01" db="EMBL/GenBank/DDBJ databases">
        <title>Complete sequence of chromosome Cyanothece sp. PCC 7425.</title>
        <authorList>
            <consortium name="US DOE Joint Genome Institute"/>
            <person name="Lucas S."/>
            <person name="Copeland A."/>
            <person name="Lapidus A."/>
            <person name="Glavina del Rio T."/>
            <person name="Dalin E."/>
            <person name="Tice H."/>
            <person name="Bruce D."/>
            <person name="Goodwin L."/>
            <person name="Pitluck S."/>
            <person name="Sims D."/>
            <person name="Meineke L."/>
            <person name="Brettin T."/>
            <person name="Detter J.C."/>
            <person name="Han C."/>
            <person name="Larimer F."/>
            <person name="Land M."/>
            <person name="Hauser L."/>
            <person name="Kyrpides N."/>
            <person name="Ovchinnikova G."/>
            <person name="Liberton M."/>
            <person name="Stoeckel J."/>
            <person name="Banerjee A."/>
            <person name="Singh A."/>
            <person name="Page L."/>
            <person name="Sato H."/>
            <person name="Zhao L."/>
            <person name="Sherman L."/>
            <person name="Pakrasi H."/>
            <person name="Richardson P."/>
        </authorList>
    </citation>
    <scope>NUCLEOTIDE SEQUENCE</scope>
    <source>
        <strain evidence="1">PCC 7425</strain>
    </source>
</reference>
<dbReference type="EMBL" id="CP001344">
    <property type="protein sequence ID" value="ACL46892.1"/>
    <property type="molecule type" value="Genomic_DNA"/>
</dbReference>
<gene>
    <name evidence="1" type="ordered locus">Cyan7425_4584</name>
</gene>
<dbReference type="KEGG" id="cyn:Cyan7425_4584"/>
<proteinExistence type="predicted"/>
<accession>B8HKP8</accession>
<organism evidence="1">
    <name type="scientific">Cyanothece sp. (strain PCC 7425 / ATCC 29141)</name>
    <dbReference type="NCBI Taxonomy" id="395961"/>
    <lineage>
        <taxon>Bacteria</taxon>
        <taxon>Bacillati</taxon>
        <taxon>Cyanobacteriota</taxon>
        <taxon>Cyanophyceae</taxon>
        <taxon>Gomontiellales</taxon>
        <taxon>Cyanothecaceae</taxon>
        <taxon>Cyanothece</taxon>
    </lineage>
</organism>
<dbReference type="HOGENOM" id="CLU_2583869_0_0_3"/>
<sequence>MLLAVTNYIKTSQALLHHHKTPAKGLMLEPGKLSQNSGKRLDQLGLIKTENTKTKSKLYPSSIEGLDRLKLYLEWSIAHL</sequence>
<name>B8HKP8_CYAP4</name>
<protein>
    <submittedName>
        <fullName evidence="1">Uncharacterized protein</fullName>
    </submittedName>
</protein>